<keyword evidence="4" id="KW-0235">DNA replication</keyword>
<dbReference type="GO" id="GO:0016887">
    <property type="term" value="F:ATP hydrolysis activity"/>
    <property type="evidence" value="ECO:0007669"/>
    <property type="project" value="InterPro"/>
</dbReference>
<keyword evidence="6" id="KW-0547">Nucleotide-binding</keyword>
<reference evidence="15 16" key="1">
    <citation type="journal article" date="2016" name="Front. Microbiol.">
        <title>Comprehensive Phylogenetic Analysis of Bovine Non-aureus Staphylococci Species Based on Whole-Genome Sequencing.</title>
        <authorList>
            <person name="Naushad S."/>
            <person name="Barkema H.W."/>
            <person name="Luby C."/>
            <person name="Condas L.A."/>
            <person name="Nobrega D.B."/>
            <person name="Carson D.A."/>
            <person name="De Buck J."/>
        </authorList>
    </citation>
    <scope>NUCLEOTIDE SEQUENCE [LARGE SCALE GENOMIC DNA]</scope>
    <source>
        <strain evidence="15 16">SNUC 2204</strain>
    </source>
</reference>
<evidence type="ECO:0000256" key="4">
    <source>
        <dbReference type="ARBA" id="ARBA00022705"/>
    </source>
</evidence>
<dbReference type="Pfam" id="PF13476">
    <property type="entry name" value="AAA_23"/>
    <property type="match status" value="1"/>
</dbReference>
<dbReference type="PANTHER" id="PTHR32114">
    <property type="entry name" value="ABC TRANSPORTER ABCH.3"/>
    <property type="match status" value="1"/>
</dbReference>
<evidence type="ECO:0000256" key="6">
    <source>
        <dbReference type="ARBA" id="ARBA00022741"/>
    </source>
</evidence>
<dbReference type="RefSeq" id="WP_107557233.1">
    <property type="nucleotide sequence ID" value="NZ_PZFK01000025.1"/>
</dbReference>
<keyword evidence="11 13" id="KW-0175">Coiled coil</keyword>
<evidence type="ECO:0000256" key="3">
    <source>
        <dbReference type="ARBA" id="ARBA00013368"/>
    </source>
</evidence>
<evidence type="ECO:0000256" key="12">
    <source>
        <dbReference type="ARBA" id="ARBA00023172"/>
    </source>
</evidence>
<feature type="domain" description="Rad50/SbcC-type AAA" evidence="14">
    <location>
        <begin position="5"/>
        <end position="218"/>
    </location>
</feature>
<evidence type="ECO:0000313" key="16">
    <source>
        <dbReference type="Proteomes" id="UP000241209"/>
    </source>
</evidence>
<feature type="coiled-coil region" evidence="13">
    <location>
        <begin position="249"/>
        <end position="371"/>
    </location>
</feature>
<dbReference type="Gene3D" id="1.10.287.1490">
    <property type="match status" value="1"/>
</dbReference>
<evidence type="ECO:0000256" key="8">
    <source>
        <dbReference type="ARBA" id="ARBA00022801"/>
    </source>
</evidence>
<keyword evidence="9" id="KW-0269">Exonuclease</keyword>
<dbReference type="GO" id="GO:0004519">
    <property type="term" value="F:endonuclease activity"/>
    <property type="evidence" value="ECO:0007669"/>
    <property type="project" value="UniProtKB-KW"/>
</dbReference>
<evidence type="ECO:0000256" key="7">
    <source>
        <dbReference type="ARBA" id="ARBA00022759"/>
    </source>
</evidence>
<gene>
    <name evidence="15" type="ORF">BU072_10905</name>
</gene>
<keyword evidence="8" id="KW-0378">Hydrolase</keyword>
<feature type="coiled-coil region" evidence="13">
    <location>
        <begin position="735"/>
        <end position="805"/>
    </location>
</feature>
<dbReference type="EMBL" id="PZFK01000025">
    <property type="protein sequence ID" value="PTI28631.1"/>
    <property type="molecule type" value="Genomic_DNA"/>
</dbReference>
<evidence type="ECO:0000256" key="11">
    <source>
        <dbReference type="ARBA" id="ARBA00023054"/>
    </source>
</evidence>
<proteinExistence type="inferred from homology"/>
<dbReference type="InterPro" id="IPR027417">
    <property type="entry name" value="P-loop_NTPase"/>
</dbReference>
<evidence type="ECO:0000256" key="10">
    <source>
        <dbReference type="ARBA" id="ARBA00022840"/>
    </source>
</evidence>
<dbReference type="GO" id="GO:0006302">
    <property type="term" value="P:double-strand break repair"/>
    <property type="evidence" value="ECO:0007669"/>
    <property type="project" value="InterPro"/>
</dbReference>
<dbReference type="GO" id="GO:0004527">
    <property type="term" value="F:exonuclease activity"/>
    <property type="evidence" value="ECO:0007669"/>
    <property type="project" value="UniProtKB-KW"/>
</dbReference>
<feature type="coiled-coil region" evidence="13">
    <location>
        <begin position="556"/>
        <end position="695"/>
    </location>
</feature>
<dbReference type="PANTHER" id="PTHR32114:SF2">
    <property type="entry name" value="ABC TRANSPORTER ABCH.3"/>
    <property type="match status" value="1"/>
</dbReference>
<dbReference type="GO" id="GO:0005524">
    <property type="term" value="F:ATP binding"/>
    <property type="evidence" value="ECO:0007669"/>
    <property type="project" value="UniProtKB-KW"/>
</dbReference>
<dbReference type="SUPFAM" id="SSF52540">
    <property type="entry name" value="P-loop containing nucleoside triphosphate hydrolases"/>
    <property type="match status" value="1"/>
</dbReference>
<evidence type="ECO:0000256" key="9">
    <source>
        <dbReference type="ARBA" id="ARBA00022839"/>
    </source>
</evidence>
<evidence type="ECO:0000256" key="2">
    <source>
        <dbReference type="ARBA" id="ARBA00011322"/>
    </source>
</evidence>
<keyword evidence="12" id="KW-0233">DNA recombination</keyword>
<dbReference type="InterPro" id="IPR053380">
    <property type="entry name" value="SbcCD_Nuclease_C"/>
</dbReference>
<keyword evidence="7" id="KW-0255">Endonuclease</keyword>
<dbReference type="AlphaFoldDB" id="A0A2T4PRA7"/>
<feature type="coiled-coil region" evidence="13">
    <location>
        <begin position="440"/>
        <end position="487"/>
    </location>
</feature>
<evidence type="ECO:0000313" key="15">
    <source>
        <dbReference type="EMBL" id="PTI28631.1"/>
    </source>
</evidence>
<keyword evidence="10" id="KW-0067">ATP-binding</keyword>
<dbReference type="Gene3D" id="3.40.50.300">
    <property type="entry name" value="P-loop containing nucleotide triphosphate hydrolases"/>
    <property type="match status" value="2"/>
</dbReference>
<dbReference type="NCBIfam" id="NF041751">
    <property type="entry name" value="sbcc_Staph"/>
    <property type="match status" value="1"/>
</dbReference>
<dbReference type="GO" id="GO:0006260">
    <property type="term" value="P:DNA replication"/>
    <property type="evidence" value="ECO:0007669"/>
    <property type="project" value="UniProtKB-KW"/>
</dbReference>
<evidence type="ECO:0000256" key="1">
    <source>
        <dbReference type="ARBA" id="ARBA00006930"/>
    </source>
</evidence>
<dbReference type="GO" id="GO:0006310">
    <property type="term" value="P:DNA recombination"/>
    <property type="evidence" value="ECO:0007669"/>
    <property type="project" value="UniProtKB-KW"/>
</dbReference>
<name>A0A2T4PRA7_9STAP</name>
<sequence length="1007" mass="118325">MRPLSLNMQYFGPFIDEKVDFRHLSKSQLFLICGKTGSGKTMIFDAMVYALFGKTSTESREEVDLRSHFADPKLPTEVQFEFEIKGESYLVTRTVKYIKEGNKNPTNAIVEVYKKVNDKWELETKSINTSNDYLKQLLHMNVKQFRQILILPQGEFKQFLVSNSTDKRSILRTLFDSDRFEELQEQLESEMKKELALIESHYQKISQYMSDMHDFEDEQLKDIKAIEGYRYQTIMLSIDLYDKVGNEKLKVSLAEKEKQEKQVSEIEKAFENEKTLNENFNTLYEKEALLKALRKDEAEINDLRKHLKYLKTVQSMTYQYNQLTDKEQALNLEIKNEEELQQSIERNKLKLNELTERLSKLNEDSVKIEQYRQFVQNTKHIKMSLNKYLEAETKLPKVIEEQQALNKETDKDKQELQTFKNKLNAISYDESEEQNKTKHQETLKLNLQDLQTKQKQYHEKLELLEKQQSYTSELVKLEKEKAHFEEKLKVKRQFDILSVEDEILKIQQHVHQGDDCPICGSMIETINGDYDFESLRKEKAQQLEVEQSLQGVIYKMTTYNERLKLTKEQLDKLMDISDVQTEIDNTTEQINQLVNEIQLYRERRQYKQSLQNQIHDIEKGLTQNELQLNDLKNQITIYENDVIYFKQETKFDEVVQFEKQVQQYEKALTVYDDELNQLNVQVDKCKEDKQGLQMKAATVKERKSMIEEQIKLTRDYLSREMEQHQITSYEQLDELLQQINDIDEHEEKINQFDKKYIEVEAVVKELGKKVKDKERPDTLKTEHLLNDAKETLSVIVKQLNQLQLKIDQNKQKSTAIKGVVDKIEHDLQEQAEMIELSRIMNGKNSQKLSLENYVLIYYLNHILDNANRHFLRMTNNRYQLVRKKEKSQGLSGLEIEVFDRFSNRTRHITSLSGGETFQASLSLAIGLSDVVQQEAGAIHLESMFIDEGFGTLDSETLETALDTLVNVQISGRLVGIISHVSELKTRIPTILNVNKNGFLSTTSFSYN</sequence>
<keyword evidence="5" id="KW-0540">Nuclease</keyword>
<dbReference type="STRING" id="1167632.GCA_000286335_00953"/>
<dbReference type="Pfam" id="PF13558">
    <property type="entry name" value="SbcC_Walker_B"/>
    <property type="match status" value="1"/>
</dbReference>
<comment type="similarity">
    <text evidence="1">Belongs to the SMC family. SbcC subfamily.</text>
</comment>
<evidence type="ECO:0000256" key="13">
    <source>
        <dbReference type="SAM" id="Coils"/>
    </source>
</evidence>
<evidence type="ECO:0000256" key="5">
    <source>
        <dbReference type="ARBA" id="ARBA00022722"/>
    </source>
</evidence>
<protein>
    <recommendedName>
        <fullName evidence="3">Nuclease SbcCD subunit C</fullName>
    </recommendedName>
</protein>
<comment type="subunit">
    <text evidence="2">Heterodimer of SbcC and SbcD.</text>
</comment>
<dbReference type="Proteomes" id="UP000241209">
    <property type="component" value="Unassembled WGS sequence"/>
</dbReference>
<organism evidence="15 16">
    <name type="scientific">Mammaliicoccus vitulinus</name>
    <dbReference type="NCBI Taxonomy" id="71237"/>
    <lineage>
        <taxon>Bacteria</taxon>
        <taxon>Bacillati</taxon>
        <taxon>Bacillota</taxon>
        <taxon>Bacilli</taxon>
        <taxon>Bacillales</taxon>
        <taxon>Staphylococcaceae</taxon>
        <taxon>Mammaliicoccus</taxon>
    </lineage>
</organism>
<dbReference type="InterPro" id="IPR038729">
    <property type="entry name" value="Rad50/SbcC_AAA"/>
</dbReference>
<comment type="caution">
    <text evidence="15">The sequence shown here is derived from an EMBL/GenBank/DDBJ whole genome shotgun (WGS) entry which is preliminary data.</text>
</comment>
<accession>A0A2T4PRA7</accession>
<evidence type="ECO:0000259" key="14">
    <source>
        <dbReference type="Pfam" id="PF13476"/>
    </source>
</evidence>